<feature type="compositionally biased region" description="Low complexity" evidence="2">
    <location>
        <begin position="106"/>
        <end position="125"/>
    </location>
</feature>
<accession>A0A7Z0EIK0</accession>
<dbReference type="InterPro" id="IPR036388">
    <property type="entry name" value="WH-like_DNA-bd_sf"/>
</dbReference>
<dbReference type="Gene3D" id="1.10.10.10">
    <property type="entry name" value="Winged helix-like DNA-binding domain superfamily/Winged helix DNA-binding domain"/>
    <property type="match status" value="1"/>
</dbReference>
<dbReference type="CDD" id="cd16345">
    <property type="entry name" value="LMWP_ArsC"/>
    <property type="match status" value="1"/>
</dbReference>
<dbReference type="InterPro" id="IPR023485">
    <property type="entry name" value="Ptyr_pPase"/>
</dbReference>
<dbReference type="SMART" id="SM00418">
    <property type="entry name" value="HTH_ARSR"/>
    <property type="match status" value="1"/>
</dbReference>
<dbReference type="Pfam" id="PF01451">
    <property type="entry name" value="LMWPc"/>
    <property type="match status" value="1"/>
</dbReference>
<dbReference type="PANTHER" id="PTHR43428:SF1">
    <property type="entry name" value="ARSENATE REDUCTASE"/>
    <property type="match status" value="1"/>
</dbReference>
<dbReference type="PANTHER" id="PTHR43428">
    <property type="entry name" value="ARSENATE REDUCTASE"/>
    <property type="match status" value="1"/>
</dbReference>
<dbReference type="RefSeq" id="WP_179820655.1">
    <property type="nucleotide sequence ID" value="NZ_JACCFS010000001.1"/>
</dbReference>
<reference evidence="4 5" key="1">
    <citation type="submission" date="2020-07" db="EMBL/GenBank/DDBJ databases">
        <title>Sequencing the genomes of 1000 actinobacteria strains.</title>
        <authorList>
            <person name="Klenk H.-P."/>
        </authorList>
    </citation>
    <scope>NUCLEOTIDE SEQUENCE [LARGE SCALE GENOMIC DNA]</scope>
    <source>
        <strain evidence="4 5">DSM 44442</strain>
    </source>
</reference>
<protein>
    <submittedName>
        <fullName evidence="4">Protein-tyrosine-phosphatase/DNA-binding transcriptional ArsR family regulator</fullName>
    </submittedName>
</protein>
<dbReference type="SUPFAM" id="SSF46785">
    <property type="entry name" value="Winged helix' DNA-binding domain"/>
    <property type="match status" value="1"/>
</dbReference>
<keyword evidence="5" id="KW-1185">Reference proteome</keyword>
<dbReference type="Gene3D" id="3.40.50.2300">
    <property type="match status" value="1"/>
</dbReference>
<dbReference type="GO" id="GO:0003677">
    <property type="term" value="F:DNA binding"/>
    <property type="evidence" value="ECO:0007669"/>
    <property type="project" value="UniProtKB-KW"/>
</dbReference>
<sequence>MEAAEPEAPAFLRLAAHPLRWRLLTALATSDYRVRELVELLDRPQNLVSYHLRLLRRSGLVTVRRSGYDARDGYHHLDLERCAHALTGVGAALHPALRPDTAPGVAPGTLAAPTSPAAPAAPAPLGVRPSARPRVLFACTGNSARSPVAAALLSHRSGGSVEAASAGSHPRARVHPGAVRVLREHYGIDIADHRPRRLDAAALPRFDQLVSLCDRVRETPELRARPGLVHWSMPDPADAGGADEDDRAAFRDMAAEIDTRVRHLLPVLTRVNEPEVRP</sequence>
<evidence type="ECO:0000313" key="4">
    <source>
        <dbReference type="EMBL" id="NYJ32723.1"/>
    </source>
</evidence>
<name>A0A7Z0EIK0_9ACTN</name>
<dbReference type="InterPro" id="IPR036390">
    <property type="entry name" value="WH_DNA-bd_sf"/>
</dbReference>
<dbReference type="Pfam" id="PF01022">
    <property type="entry name" value="HTH_5"/>
    <property type="match status" value="1"/>
</dbReference>
<proteinExistence type="predicted"/>
<comment type="caution">
    <text evidence="4">The sequence shown here is derived from an EMBL/GenBank/DDBJ whole genome shotgun (WGS) entry which is preliminary data.</text>
</comment>
<feature type="domain" description="HTH arsR-type" evidence="3">
    <location>
        <begin position="1"/>
        <end position="100"/>
    </location>
</feature>
<evidence type="ECO:0000256" key="1">
    <source>
        <dbReference type="ARBA" id="ARBA00022849"/>
    </source>
</evidence>
<dbReference type="GO" id="GO:0046685">
    <property type="term" value="P:response to arsenic-containing substance"/>
    <property type="evidence" value="ECO:0007669"/>
    <property type="project" value="UniProtKB-KW"/>
</dbReference>
<organism evidence="4 5">
    <name type="scientific">Nocardiopsis aegyptia</name>
    <dbReference type="NCBI Taxonomy" id="220378"/>
    <lineage>
        <taxon>Bacteria</taxon>
        <taxon>Bacillati</taxon>
        <taxon>Actinomycetota</taxon>
        <taxon>Actinomycetes</taxon>
        <taxon>Streptosporangiales</taxon>
        <taxon>Nocardiopsidaceae</taxon>
        <taxon>Nocardiopsis</taxon>
    </lineage>
</organism>
<dbReference type="GO" id="GO:0003700">
    <property type="term" value="F:DNA-binding transcription factor activity"/>
    <property type="evidence" value="ECO:0007669"/>
    <property type="project" value="InterPro"/>
</dbReference>
<dbReference type="InterPro" id="IPR001845">
    <property type="entry name" value="HTH_ArsR_DNA-bd_dom"/>
</dbReference>
<dbReference type="AlphaFoldDB" id="A0A7Z0EIK0"/>
<keyword evidence="1" id="KW-0059">Arsenical resistance</keyword>
<dbReference type="CDD" id="cd00090">
    <property type="entry name" value="HTH_ARSR"/>
    <property type="match status" value="1"/>
</dbReference>
<dbReference type="InterPro" id="IPR036196">
    <property type="entry name" value="Ptyr_pPase_sf"/>
</dbReference>
<feature type="region of interest" description="Disordered" evidence="2">
    <location>
        <begin position="104"/>
        <end position="125"/>
    </location>
</feature>
<evidence type="ECO:0000313" key="5">
    <source>
        <dbReference type="Proteomes" id="UP000572051"/>
    </source>
</evidence>
<evidence type="ECO:0000259" key="3">
    <source>
        <dbReference type="PROSITE" id="PS50987"/>
    </source>
</evidence>
<keyword evidence="4" id="KW-0238">DNA-binding</keyword>
<dbReference type="EMBL" id="JACCFS010000001">
    <property type="protein sequence ID" value="NYJ32723.1"/>
    <property type="molecule type" value="Genomic_DNA"/>
</dbReference>
<dbReference type="InterPro" id="IPR011991">
    <property type="entry name" value="ArsR-like_HTH"/>
</dbReference>
<dbReference type="PROSITE" id="PS50987">
    <property type="entry name" value="HTH_ARSR_2"/>
    <property type="match status" value="1"/>
</dbReference>
<evidence type="ECO:0000256" key="2">
    <source>
        <dbReference type="SAM" id="MobiDB-lite"/>
    </source>
</evidence>
<dbReference type="SUPFAM" id="SSF52788">
    <property type="entry name" value="Phosphotyrosine protein phosphatases I"/>
    <property type="match status" value="1"/>
</dbReference>
<dbReference type="SMART" id="SM00226">
    <property type="entry name" value="LMWPc"/>
    <property type="match status" value="1"/>
</dbReference>
<gene>
    <name evidence="4" type="ORF">HNR10_000604</name>
</gene>
<dbReference type="Proteomes" id="UP000572051">
    <property type="component" value="Unassembled WGS sequence"/>
</dbReference>